<accession>A0AAU7DFI8</accession>
<dbReference type="GO" id="GO:0047632">
    <property type="term" value="F:agmatine deiminase activity"/>
    <property type="evidence" value="ECO:0007669"/>
    <property type="project" value="TreeGrafter"/>
</dbReference>
<evidence type="ECO:0000313" key="2">
    <source>
        <dbReference type="EMBL" id="XBH16463.1"/>
    </source>
</evidence>
<dbReference type="GO" id="GO:0004668">
    <property type="term" value="F:protein-arginine deiminase activity"/>
    <property type="evidence" value="ECO:0007669"/>
    <property type="project" value="InterPro"/>
</dbReference>
<gene>
    <name evidence="2" type="ORF">P8935_18050</name>
</gene>
<keyword evidence="1" id="KW-0378">Hydrolase</keyword>
<dbReference type="AlphaFoldDB" id="A0AAU7DFI8"/>
<protein>
    <submittedName>
        <fullName evidence="2">Agmatine deiminase family protein</fullName>
    </submittedName>
</protein>
<reference evidence="2" key="1">
    <citation type="submission" date="2023-03" db="EMBL/GenBank/DDBJ databases">
        <title>Edaphobacter sp.</title>
        <authorList>
            <person name="Huber K.J."/>
            <person name="Papendorf J."/>
            <person name="Pilke C."/>
            <person name="Bunk B."/>
            <person name="Sproeer C."/>
            <person name="Pester M."/>
        </authorList>
    </citation>
    <scope>NUCLEOTIDE SEQUENCE</scope>
    <source>
        <strain evidence="2">DSM 110680</strain>
    </source>
</reference>
<evidence type="ECO:0000256" key="1">
    <source>
        <dbReference type="ARBA" id="ARBA00022801"/>
    </source>
</evidence>
<sequence length="364" mass="41246">MSAQPEQTPRELGYRMPAEWEPHQATWLAWPHNPEDWPGKFQAIPWLYAEIVRLLAMREQVHLLVQDEKEQRRATSILQRAHVNLDNVAFHQWPTDRVWTRDSGPIFVRNEQGQVAITNWHFNAWAKYPDWHLDDQIPVRAAELLGLSEWQPTVDMGEEQRRLVLEGGSIDTNGQGALLTTEECLLSEVQQRNPGVSREQLEQAFHDYLGIEQVLWLGRGIAGDDTHGHVDDITRFVGPSTIVTAVEPNTKDPNHEPLAENLARLKAARTSEGKQFTIVDLPLPRPVVFRKQRLPASYANFYIANGLILVPTFHDPNDRIALGVLADLFPGREVIGIHAVDLVWGLGTLHCMTQQQPAVLPSTT</sequence>
<dbReference type="SUPFAM" id="SSF55909">
    <property type="entry name" value="Pentein"/>
    <property type="match status" value="1"/>
</dbReference>
<dbReference type="EMBL" id="CP121196">
    <property type="protein sequence ID" value="XBH16463.1"/>
    <property type="molecule type" value="Genomic_DNA"/>
</dbReference>
<dbReference type="PANTHER" id="PTHR31377:SF0">
    <property type="entry name" value="AGMATINE DEIMINASE-RELATED"/>
    <property type="match status" value="1"/>
</dbReference>
<name>A0AAU7DFI8_9BACT</name>
<proteinExistence type="predicted"/>
<dbReference type="PANTHER" id="PTHR31377">
    <property type="entry name" value="AGMATINE DEIMINASE-RELATED"/>
    <property type="match status" value="1"/>
</dbReference>
<organism evidence="2">
    <name type="scientific">Telmatobacter sp. DSM 110680</name>
    <dbReference type="NCBI Taxonomy" id="3036704"/>
    <lineage>
        <taxon>Bacteria</taxon>
        <taxon>Pseudomonadati</taxon>
        <taxon>Acidobacteriota</taxon>
        <taxon>Terriglobia</taxon>
        <taxon>Terriglobales</taxon>
        <taxon>Acidobacteriaceae</taxon>
        <taxon>Telmatobacter</taxon>
    </lineage>
</organism>
<dbReference type="GO" id="GO:0009446">
    <property type="term" value="P:putrescine biosynthetic process"/>
    <property type="evidence" value="ECO:0007669"/>
    <property type="project" value="InterPro"/>
</dbReference>
<dbReference type="InterPro" id="IPR007466">
    <property type="entry name" value="Peptidyl-Arg-deiminase_porph"/>
</dbReference>
<dbReference type="Gene3D" id="3.75.10.10">
    <property type="entry name" value="L-arginine/glycine Amidinotransferase, Chain A"/>
    <property type="match status" value="1"/>
</dbReference>
<dbReference type="Pfam" id="PF04371">
    <property type="entry name" value="PAD_porph"/>
    <property type="match status" value="1"/>
</dbReference>
<dbReference type="RefSeq" id="WP_348261692.1">
    <property type="nucleotide sequence ID" value="NZ_CP121196.1"/>
</dbReference>